<proteinExistence type="predicted"/>
<sequence length="110" mass="12368">MNLTANLGLSKLHHRDDFVPIEPYSHVAALPSKKSGKVAAKHDLAGQPTMVVYARFLAWAVEQARFPMSEQVVDRFHCSNATAHRWLNFLAEAYGVDRPKLRQCAKGPQR</sequence>
<keyword evidence="2" id="KW-1185">Reference proteome</keyword>
<dbReference type="RefSeq" id="WP_057917070.1">
    <property type="nucleotide sequence ID" value="NZ_CP011129.1"/>
</dbReference>
<dbReference type="AlphaFoldDB" id="A0A0S2F7G9"/>
<accession>A0A0S2F7G9</accession>
<dbReference type="EMBL" id="CP011129">
    <property type="protein sequence ID" value="ALN79487.1"/>
    <property type="molecule type" value="Genomic_DNA"/>
</dbReference>
<dbReference type="STRING" id="84531.LA76x_1330"/>
<organism evidence="1 2">
    <name type="scientific">Lysobacter antibioticus</name>
    <dbReference type="NCBI Taxonomy" id="84531"/>
    <lineage>
        <taxon>Bacteria</taxon>
        <taxon>Pseudomonadati</taxon>
        <taxon>Pseudomonadota</taxon>
        <taxon>Gammaproteobacteria</taxon>
        <taxon>Lysobacterales</taxon>
        <taxon>Lysobacteraceae</taxon>
        <taxon>Lysobacter</taxon>
    </lineage>
</organism>
<dbReference type="Proteomes" id="UP000060787">
    <property type="component" value="Chromosome"/>
</dbReference>
<reference evidence="1 2" key="1">
    <citation type="journal article" date="2015" name="BMC Genomics">
        <title>Comparative genomics and metabolic profiling of the genus Lysobacter.</title>
        <authorList>
            <person name="de Bruijn I."/>
            <person name="Cheng X."/>
            <person name="de Jager V."/>
            <person name="Exposito R.G."/>
            <person name="Watrous J."/>
            <person name="Patel N."/>
            <person name="Postma J."/>
            <person name="Dorrestein P.C."/>
            <person name="Kobayashi D."/>
            <person name="Raaijmakers J.M."/>
        </authorList>
    </citation>
    <scope>NUCLEOTIDE SEQUENCE [LARGE SCALE GENOMIC DNA]</scope>
    <source>
        <strain evidence="1 2">76</strain>
    </source>
</reference>
<dbReference type="KEGG" id="lab:LA76x_1330"/>
<evidence type="ECO:0000313" key="1">
    <source>
        <dbReference type="EMBL" id="ALN79487.1"/>
    </source>
</evidence>
<gene>
    <name evidence="1" type="ORF">LA76x_1330</name>
</gene>
<dbReference type="PATRIC" id="fig|84531.8.peg.1359"/>
<evidence type="ECO:0000313" key="2">
    <source>
        <dbReference type="Proteomes" id="UP000060787"/>
    </source>
</evidence>
<protein>
    <submittedName>
        <fullName evidence="1">Uncharacterized protein</fullName>
    </submittedName>
</protein>
<name>A0A0S2F7G9_LYSAN</name>